<evidence type="ECO:0000313" key="1">
    <source>
        <dbReference type="EMBL" id="KIM96934.1"/>
    </source>
</evidence>
<sequence>MSLIAKDAAPNPVVTINGTPLGVQFSYYPTATAQPTIVPITSIPGLTIPPALLPFLQLPLSQVLDDVWSTNLDSSGQTLRDRTISEVTGIINTNLPSGATASSLNLPTTGTLQAAVSGNTIYLSYQLLGNSVAVKLDKTFTIIFVTETVEFDWTLTFDLELLITINIPNQAGPITTTAQLQVENAQLHSTNFLADVADALSGLIDVLTFGNVNVIGNIETTVDNQSYTGPDLGDLTPAISELSVIWIGAQQYGFTKLVGIIQGDQLILQFEHPLDPAPVVYGLVDGLPSGVPSLIGPGITLSALEVDVGQTLVVDGTNFPVPTSISIGWTDTTSGTVAESLVNWFQGPNPPVLNPPVPVSASSQTIVRTGSSDGRNQWTAYGLNQNATYYFQVADKDLLTQTPYSALAPFTTGSESDVVQIYLQPQAGGSQTLIGNGTLTNSPTFSATVTIPTESPGWYNVIAVPASGASAQAPVLINAAGTGPMPIIQSAPYVTVGNPFDVTFSGFPAGTVSVYIDSPANPVGTTVSPGPGLFGPVVFTWPSGDLGEHSLYAQGVSGPASAPVMITGEFPPK</sequence>
<accession>A0A0C3H0L9</accession>
<dbReference type="HOGENOM" id="CLU_475746_0_0_1"/>
<organism evidence="1 2">
    <name type="scientific">Oidiodendron maius (strain Zn)</name>
    <dbReference type="NCBI Taxonomy" id="913774"/>
    <lineage>
        <taxon>Eukaryota</taxon>
        <taxon>Fungi</taxon>
        <taxon>Dikarya</taxon>
        <taxon>Ascomycota</taxon>
        <taxon>Pezizomycotina</taxon>
        <taxon>Leotiomycetes</taxon>
        <taxon>Leotiomycetes incertae sedis</taxon>
        <taxon>Myxotrichaceae</taxon>
        <taxon>Oidiodendron</taxon>
    </lineage>
</organism>
<gene>
    <name evidence="1" type="ORF">OIDMADRAFT_148107</name>
</gene>
<dbReference type="AlphaFoldDB" id="A0A0C3H0L9"/>
<dbReference type="InParanoid" id="A0A0C3H0L9"/>
<name>A0A0C3H0L9_OIDMZ</name>
<keyword evidence="2" id="KW-1185">Reference proteome</keyword>
<dbReference type="Proteomes" id="UP000054321">
    <property type="component" value="Unassembled WGS sequence"/>
</dbReference>
<reference evidence="1 2" key="1">
    <citation type="submission" date="2014-04" db="EMBL/GenBank/DDBJ databases">
        <authorList>
            <consortium name="DOE Joint Genome Institute"/>
            <person name="Kuo A."/>
            <person name="Martino E."/>
            <person name="Perotto S."/>
            <person name="Kohler A."/>
            <person name="Nagy L.G."/>
            <person name="Floudas D."/>
            <person name="Copeland A."/>
            <person name="Barry K.W."/>
            <person name="Cichocki N."/>
            <person name="Veneault-Fourrey C."/>
            <person name="LaButti K."/>
            <person name="Lindquist E.A."/>
            <person name="Lipzen A."/>
            <person name="Lundell T."/>
            <person name="Morin E."/>
            <person name="Murat C."/>
            <person name="Sun H."/>
            <person name="Tunlid A."/>
            <person name="Henrissat B."/>
            <person name="Grigoriev I.V."/>
            <person name="Hibbett D.S."/>
            <person name="Martin F."/>
            <person name="Nordberg H.P."/>
            <person name="Cantor M.N."/>
            <person name="Hua S.X."/>
        </authorList>
    </citation>
    <scope>NUCLEOTIDE SEQUENCE [LARGE SCALE GENOMIC DNA]</scope>
    <source>
        <strain evidence="1 2">Zn</strain>
    </source>
</reference>
<evidence type="ECO:0000313" key="2">
    <source>
        <dbReference type="Proteomes" id="UP000054321"/>
    </source>
</evidence>
<protein>
    <submittedName>
        <fullName evidence="1">Uncharacterized protein</fullName>
    </submittedName>
</protein>
<reference evidence="2" key="2">
    <citation type="submission" date="2015-01" db="EMBL/GenBank/DDBJ databases">
        <title>Evolutionary Origins and Diversification of the Mycorrhizal Mutualists.</title>
        <authorList>
            <consortium name="DOE Joint Genome Institute"/>
            <consortium name="Mycorrhizal Genomics Consortium"/>
            <person name="Kohler A."/>
            <person name="Kuo A."/>
            <person name="Nagy L.G."/>
            <person name="Floudas D."/>
            <person name="Copeland A."/>
            <person name="Barry K.W."/>
            <person name="Cichocki N."/>
            <person name="Veneault-Fourrey C."/>
            <person name="LaButti K."/>
            <person name="Lindquist E.A."/>
            <person name="Lipzen A."/>
            <person name="Lundell T."/>
            <person name="Morin E."/>
            <person name="Murat C."/>
            <person name="Riley R."/>
            <person name="Ohm R."/>
            <person name="Sun H."/>
            <person name="Tunlid A."/>
            <person name="Henrissat B."/>
            <person name="Grigoriev I.V."/>
            <person name="Hibbett D.S."/>
            <person name="Martin F."/>
        </authorList>
    </citation>
    <scope>NUCLEOTIDE SEQUENCE [LARGE SCALE GENOMIC DNA]</scope>
    <source>
        <strain evidence="2">Zn</strain>
    </source>
</reference>
<proteinExistence type="predicted"/>
<dbReference type="EMBL" id="KN832883">
    <property type="protein sequence ID" value="KIM96934.1"/>
    <property type="molecule type" value="Genomic_DNA"/>
</dbReference>